<proteinExistence type="predicted"/>
<dbReference type="PROSITE" id="PS51318">
    <property type="entry name" value="TAT"/>
    <property type="match status" value="1"/>
</dbReference>
<organism evidence="4 5">
    <name type="scientific">Actinoallomurus vinaceus</name>
    <dbReference type="NCBI Taxonomy" id="1080074"/>
    <lineage>
        <taxon>Bacteria</taxon>
        <taxon>Bacillati</taxon>
        <taxon>Actinomycetota</taxon>
        <taxon>Actinomycetes</taxon>
        <taxon>Streptosporangiales</taxon>
        <taxon>Thermomonosporaceae</taxon>
        <taxon>Actinoallomurus</taxon>
    </lineage>
</organism>
<feature type="domain" description="DUF642" evidence="3">
    <location>
        <begin position="59"/>
        <end position="212"/>
    </location>
</feature>
<gene>
    <name evidence="4" type="ORF">GCM10023196_010620</name>
</gene>
<comment type="caution">
    <text evidence="4">The sequence shown here is derived from an EMBL/GenBank/DDBJ whole genome shotgun (WGS) entry which is preliminary data.</text>
</comment>
<evidence type="ECO:0000256" key="2">
    <source>
        <dbReference type="SAM" id="Phobius"/>
    </source>
</evidence>
<evidence type="ECO:0000313" key="5">
    <source>
        <dbReference type="Proteomes" id="UP001501442"/>
    </source>
</evidence>
<accession>A0ABP8U1G3</accession>
<reference evidence="5" key="1">
    <citation type="journal article" date="2019" name="Int. J. Syst. Evol. Microbiol.">
        <title>The Global Catalogue of Microorganisms (GCM) 10K type strain sequencing project: providing services to taxonomists for standard genome sequencing and annotation.</title>
        <authorList>
            <consortium name="The Broad Institute Genomics Platform"/>
            <consortium name="The Broad Institute Genome Sequencing Center for Infectious Disease"/>
            <person name="Wu L."/>
            <person name="Ma J."/>
        </authorList>
    </citation>
    <scope>NUCLEOTIDE SEQUENCE [LARGE SCALE GENOMIC DNA]</scope>
    <source>
        <strain evidence="5">JCM 17939</strain>
    </source>
</reference>
<dbReference type="Pfam" id="PF04862">
    <property type="entry name" value="DUF642"/>
    <property type="match status" value="1"/>
</dbReference>
<protein>
    <recommendedName>
        <fullName evidence="3">DUF642 domain-containing protein</fullName>
    </recommendedName>
</protein>
<name>A0ABP8U1G3_9ACTN</name>
<keyword evidence="2" id="KW-1133">Transmembrane helix</keyword>
<dbReference type="Gene3D" id="2.60.120.260">
    <property type="entry name" value="Galactose-binding domain-like"/>
    <property type="match status" value="1"/>
</dbReference>
<dbReference type="InterPro" id="IPR027576">
    <property type="entry name" value="Choice_anch_C_dom"/>
</dbReference>
<dbReference type="EMBL" id="BAABHK010000001">
    <property type="protein sequence ID" value="GAA4621622.1"/>
    <property type="molecule type" value="Genomic_DNA"/>
</dbReference>
<dbReference type="InterPro" id="IPR006946">
    <property type="entry name" value="DGR2-like_dom"/>
</dbReference>
<dbReference type="InterPro" id="IPR006311">
    <property type="entry name" value="TAT_signal"/>
</dbReference>
<keyword evidence="5" id="KW-1185">Reference proteome</keyword>
<evidence type="ECO:0000313" key="4">
    <source>
        <dbReference type="EMBL" id="GAA4621622.1"/>
    </source>
</evidence>
<sequence length="223" mass="22590">MTVDISAADRRFSGTPRPRGHRPAPAGTGRRLFAGIGLAGAMAGAAAFAAAPASATSGLANGSFETPVVRPGTFQTFAGGQFIGPWRVTGASVDLIGAGFWQAADGRQSLDLSGGAAGGVIQTFSTRPGVRYEVIYSLAGNPQGPPAVKTGQVFINGALAQNFSFDVTGHTIANMGYVTRAVTFRATGVSTTVQFTSTTNTAFGPVIDDVGVDRCGCGVQGAE</sequence>
<dbReference type="Proteomes" id="UP001501442">
    <property type="component" value="Unassembled WGS sequence"/>
</dbReference>
<keyword evidence="2" id="KW-0472">Membrane</keyword>
<dbReference type="RefSeq" id="WP_345429460.1">
    <property type="nucleotide sequence ID" value="NZ_BAABHK010000001.1"/>
</dbReference>
<keyword evidence="2" id="KW-0812">Transmembrane</keyword>
<evidence type="ECO:0000256" key="1">
    <source>
        <dbReference type="SAM" id="MobiDB-lite"/>
    </source>
</evidence>
<feature type="transmembrane region" description="Helical" evidence="2">
    <location>
        <begin position="32"/>
        <end position="51"/>
    </location>
</feature>
<dbReference type="NCBIfam" id="TIGR04362">
    <property type="entry name" value="choice_anch_C"/>
    <property type="match status" value="1"/>
</dbReference>
<evidence type="ECO:0000259" key="3">
    <source>
        <dbReference type="Pfam" id="PF04862"/>
    </source>
</evidence>
<feature type="region of interest" description="Disordered" evidence="1">
    <location>
        <begin position="1"/>
        <end position="28"/>
    </location>
</feature>